<evidence type="ECO:0000313" key="1">
    <source>
        <dbReference type="EMBL" id="KAE8157504.1"/>
    </source>
</evidence>
<gene>
    <name evidence="1" type="ORF">BDV40DRAFT_278032</name>
</gene>
<keyword evidence="2" id="KW-1185">Reference proteome</keyword>
<proteinExistence type="predicted"/>
<sequence>MTSERIQQNAAKPHSNMISLFLSIKGERGRSPVSGIHEGRLVSEKRLQSQSGYGGNSGLSNLLKNVLTVQISRINNSRIWPTKMLSCGRVTQGEIDYMIASLAETTRWWLRCFAWSSSHLVISSITTSHHWVHMHWAWSMGCGNVGWNLVMRYGLSSSVLRTDSWIRGTRRAIPLVSGSQLASPSSLTLSKDARKGI</sequence>
<evidence type="ECO:0000313" key="2">
    <source>
        <dbReference type="Proteomes" id="UP000326950"/>
    </source>
</evidence>
<dbReference type="AlphaFoldDB" id="A0A5N6UFW3"/>
<organism evidence="1 2">
    <name type="scientific">Aspergillus tamarii</name>
    <dbReference type="NCBI Taxonomy" id="41984"/>
    <lineage>
        <taxon>Eukaryota</taxon>
        <taxon>Fungi</taxon>
        <taxon>Dikarya</taxon>
        <taxon>Ascomycota</taxon>
        <taxon>Pezizomycotina</taxon>
        <taxon>Eurotiomycetes</taxon>
        <taxon>Eurotiomycetidae</taxon>
        <taxon>Eurotiales</taxon>
        <taxon>Aspergillaceae</taxon>
        <taxon>Aspergillus</taxon>
        <taxon>Aspergillus subgen. Circumdati</taxon>
    </lineage>
</organism>
<protein>
    <submittedName>
        <fullName evidence="1">Uncharacterized protein</fullName>
    </submittedName>
</protein>
<reference evidence="1 2" key="1">
    <citation type="submission" date="2019-04" db="EMBL/GenBank/DDBJ databases">
        <title>Friends and foes A comparative genomics study of 23 Aspergillus species from section Flavi.</title>
        <authorList>
            <consortium name="DOE Joint Genome Institute"/>
            <person name="Kjaerbolling I."/>
            <person name="Vesth T."/>
            <person name="Frisvad J.C."/>
            <person name="Nybo J.L."/>
            <person name="Theobald S."/>
            <person name="Kildgaard S."/>
            <person name="Isbrandt T."/>
            <person name="Kuo A."/>
            <person name="Sato A."/>
            <person name="Lyhne E.K."/>
            <person name="Kogle M.E."/>
            <person name="Wiebenga A."/>
            <person name="Kun R.S."/>
            <person name="Lubbers R.J."/>
            <person name="Makela M.R."/>
            <person name="Barry K."/>
            <person name="Chovatia M."/>
            <person name="Clum A."/>
            <person name="Daum C."/>
            <person name="Haridas S."/>
            <person name="He G."/>
            <person name="LaButti K."/>
            <person name="Lipzen A."/>
            <person name="Mondo S."/>
            <person name="Riley R."/>
            <person name="Salamov A."/>
            <person name="Simmons B.A."/>
            <person name="Magnuson J.K."/>
            <person name="Henrissat B."/>
            <person name="Mortensen U.H."/>
            <person name="Larsen T.O."/>
            <person name="Devries R.P."/>
            <person name="Grigoriev I.V."/>
            <person name="Machida M."/>
            <person name="Baker S.E."/>
            <person name="Andersen M.R."/>
        </authorList>
    </citation>
    <scope>NUCLEOTIDE SEQUENCE [LARGE SCALE GENOMIC DNA]</scope>
    <source>
        <strain evidence="1 2">CBS 117626</strain>
    </source>
</reference>
<dbReference type="Proteomes" id="UP000326950">
    <property type="component" value="Unassembled WGS sequence"/>
</dbReference>
<dbReference type="EMBL" id="ML738721">
    <property type="protein sequence ID" value="KAE8157504.1"/>
    <property type="molecule type" value="Genomic_DNA"/>
</dbReference>
<name>A0A5N6UFW3_ASPTM</name>
<accession>A0A5N6UFW3</accession>